<dbReference type="SUPFAM" id="SSF53335">
    <property type="entry name" value="S-adenosyl-L-methionine-dependent methyltransferases"/>
    <property type="match status" value="1"/>
</dbReference>
<sequence length="234" mass="25481">MTQTTMSHPEVDKTVALTPELMRYARDQAGPLTAAQRELIDETVALGAIAEMRIPSEQGVLLTMLARLTSARTVLEVGTFTGYSTMALADGVGPGGVVFTCDVTDRWADIAAAAWRQAGVADRIEPLFGPAGETLRRFPEFPLFDMAFVDADKVGYLDYWEALVPRIRPGGLLIADNVLYQGEAASLTATGNARAIREFNEHVLADDRVESVLLTVADGLTLARKKTQRQRVTR</sequence>
<reference evidence="5" key="1">
    <citation type="journal article" date="2019" name="Int. J. Syst. Evol. Microbiol.">
        <title>The Global Catalogue of Microorganisms (GCM) 10K type strain sequencing project: providing services to taxonomists for standard genome sequencing and annotation.</title>
        <authorList>
            <consortium name="The Broad Institute Genomics Platform"/>
            <consortium name="The Broad Institute Genome Sequencing Center for Infectious Disease"/>
            <person name="Wu L."/>
            <person name="Ma J."/>
        </authorList>
    </citation>
    <scope>NUCLEOTIDE SEQUENCE [LARGE SCALE GENOMIC DNA]</scope>
    <source>
        <strain evidence="5">CGMCC 4.7676</strain>
    </source>
</reference>
<dbReference type="InterPro" id="IPR002935">
    <property type="entry name" value="SAM_O-MeTrfase"/>
</dbReference>
<dbReference type="EMBL" id="JBHRWK010000104">
    <property type="protein sequence ID" value="MFC3455799.1"/>
    <property type="molecule type" value="Genomic_DNA"/>
</dbReference>
<gene>
    <name evidence="4" type="ORF">ACFOSH_40750</name>
</gene>
<comment type="caution">
    <text evidence="4">The sequence shown here is derived from an EMBL/GenBank/DDBJ whole genome shotgun (WGS) entry which is preliminary data.</text>
</comment>
<dbReference type="RefSeq" id="WP_378246580.1">
    <property type="nucleotide sequence ID" value="NZ_JBHRWK010000104.1"/>
</dbReference>
<dbReference type="Gene3D" id="3.40.50.150">
    <property type="entry name" value="Vaccinia Virus protein VP39"/>
    <property type="match status" value="1"/>
</dbReference>
<evidence type="ECO:0000313" key="5">
    <source>
        <dbReference type="Proteomes" id="UP001595645"/>
    </source>
</evidence>
<dbReference type="InterPro" id="IPR029063">
    <property type="entry name" value="SAM-dependent_MTases_sf"/>
</dbReference>
<keyword evidence="5" id="KW-1185">Reference proteome</keyword>
<accession>A0ABV7P9N2</accession>
<evidence type="ECO:0000256" key="3">
    <source>
        <dbReference type="ARBA" id="ARBA00022691"/>
    </source>
</evidence>
<dbReference type="EC" id="2.1.1.-" evidence="4"/>
<protein>
    <submittedName>
        <fullName evidence="4">O-methyltransferase</fullName>
        <ecNumber evidence="4">2.1.1.-</ecNumber>
    </submittedName>
</protein>
<dbReference type="PROSITE" id="PS51682">
    <property type="entry name" value="SAM_OMT_I"/>
    <property type="match status" value="1"/>
</dbReference>
<dbReference type="GO" id="GO:0008168">
    <property type="term" value="F:methyltransferase activity"/>
    <property type="evidence" value="ECO:0007669"/>
    <property type="project" value="UniProtKB-KW"/>
</dbReference>
<dbReference type="Pfam" id="PF01596">
    <property type="entry name" value="Methyltransf_3"/>
    <property type="match status" value="1"/>
</dbReference>
<dbReference type="GO" id="GO:0032259">
    <property type="term" value="P:methylation"/>
    <property type="evidence" value="ECO:0007669"/>
    <property type="project" value="UniProtKB-KW"/>
</dbReference>
<evidence type="ECO:0000256" key="1">
    <source>
        <dbReference type="ARBA" id="ARBA00022603"/>
    </source>
</evidence>
<evidence type="ECO:0000256" key="2">
    <source>
        <dbReference type="ARBA" id="ARBA00022679"/>
    </source>
</evidence>
<keyword evidence="3" id="KW-0949">S-adenosyl-L-methionine</keyword>
<organism evidence="4 5">
    <name type="scientific">Amycolatopsis speibonae</name>
    <dbReference type="NCBI Taxonomy" id="1450224"/>
    <lineage>
        <taxon>Bacteria</taxon>
        <taxon>Bacillati</taxon>
        <taxon>Actinomycetota</taxon>
        <taxon>Actinomycetes</taxon>
        <taxon>Pseudonocardiales</taxon>
        <taxon>Pseudonocardiaceae</taxon>
        <taxon>Amycolatopsis</taxon>
    </lineage>
</organism>
<dbReference type="PANTHER" id="PTHR10509:SF14">
    <property type="entry name" value="CAFFEOYL-COA O-METHYLTRANSFERASE 3-RELATED"/>
    <property type="match status" value="1"/>
</dbReference>
<dbReference type="CDD" id="cd02440">
    <property type="entry name" value="AdoMet_MTases"/>
    <property type="match status" value="1"/>
</dbReference>
<evidence type="ECO:0000313" key="4">
    <source>
        <dbReference type="EMBL" id="MFC3455799.1"/>
    </source>
</evidence>
<dbReference type="Proteomes" id="UP001595645">
    <property type="component" value="Unassembled WGS sequence"/>
</dbReference>
<dbReference type="InterPro" id="IPR050362">
    <property type="entry name" value="Cation-dep_OMT"/>
</dbReference>
<keyword evidence="2 4" id="KW-0808">Transferase</keyword>
<name>A0ABV7P9N2_9PSEU</name>
<keyword evidence="1 4" id="KW-0489">Methyltransferase</keyword>
<dbReference type="PANTHER" id="PTHR10509">
    <property type="entry name" value="O-METHYLTRANSFERASE-RELATED"/>
    <property type="match status" value="1"/>
</dbReference>
<proteinExistence type="predicted"/>